<evidence type="ECO:0000256" key="7">
    <source>
        <dbReference type="ARBA" id="ARBA00022660"/>
    </source>
</evidence>
<keyword evidence="8" id="KW-0999">Mitochondrion inner membrane</keyword>
<keyword evidence="9" id="KW-0249">Electron transport</keyword>
<keyword evidence="11" id="KW-0472">Membrane</keyword>
<reference evidence="13" key="2">
    <citation type="submission" date="2022-01" db="EMBL/GenBank/DDBJ databases">
        <authorList>
            <person name="Hirooka S."/>
            <person name="Miyagishima S.Y."/>
        </authorList>
    </citation>
    <scope>NUCLEOTIDE SEQUENCE</scope>
    <source>
        <strain evidence="13">NBRC 102759</strain>
    </source>
</reference>
<sequence>MGFAAFQRSYEKYTGGDPSRMQVSDEKLDEEQVPLHKRDYCAHLYIPLRRCLREHYLLPWSCEEEKEAYNRCQRKERRRRERLYKKMKEEGAKRLAENEGEE</sequence>
<evidence type="ECO:0000256" key="5">
    <source>
        <dbReference type="ARBA" id="ARBA00018677"/>
    </source>
</evidence>
<keyword evidence="10" id="KW-0496">Mitochondrion</keyword>
<evidence type="ECO:0000256" key="1">
    <source>
        <dbReference type="ARBA" id="ARBA00003195"/>
    </source>
</evidence>
<organism evidence="13 14">
    <name type="scientific">Galdieria partita</name>
    <dbReference type="NCBI Taxonomy" id="83374"/>
    <lineage>
        <taxon>Eukaryota</taxon>
        <taxon>Rhodophyta</taxon>
        <taxon>Bangiophyceae</taxon>
        <taxon>Galdieriales</taxon>
        <taxon>Galdieriaceae</taxon>
        <taxon>Galdieria</taxon>
    </lineage>
</organism>
<comment type="function">
    <text evidence="1">Accessory subunit of the mitochondrial membrane respiratory chain NADH dehydrogenase (Complex I), that is believed not to be involved in catalysis. Complex I functions in the transfer of electrons from NADH to the respiratory chain. The immediate electron acceptor for the enzyme is believed to be ubiquinone.</text>
</comment>
<evidence type="ECO:0000256" key="2">
    <source>
        <dbReference type="ARBA" id="ARBA00004569"/>
    </source>
</evidence>
<evidence type="ECO:0000256" key="9">
    <source>
        <dbReference type="ARBA" id="ARBA00022982"/>
    </source>
</evidence>
<evidence type="ECO:0000313" key="13">
    <source>
        <dbReference type="EMBL" id="GJQ12110.1"/>
    </source>
</evidence>
<dbReference type="AlphaFoldDB" id="A0A9C7PX92"/>
<name>A0A9C7PX92_9RHOD</name>
<dbReference type="Proteomes" id="UP001061958">
    <property type="component" value="Unassembled WGS sequence"/>
</dbReference>
<keyword evidence="14" id="KW-1185">Reference proteome</keyword>
<evidence type="ECO:0000256" key="11">
    <source>
        <dbReference type="ARBA" id="ARBA00023136"/>
    </source>
</evidence>
<reference evidence="13" key="1">
    <citation type="journal article" date="2022" name="Proc. Natl. Acad. Sci. U.S.A.">
        <title>Life cycle and functional genomics of the unicellular red alga Galdieria for elucidating algal and plant evolution and industrial use.</title>
        <authorList>
            <person name="Hirooka S."/>
            <person name="Itabashi T."/>
            <person name="Ichinose T.M."/>
            <person name="Onuma R."/>
            <person name="Fujiwara T."/>
            <person name="Yamashita S."/>
            <person name="Jong L.W."/>
            <person name="Tomita R."/>
            <person name="Iwane A.H."/>
            <person name="Miyagishima S.Y."/>
        </authorList>
    </citation>
    <scope>NUCLEOTIDE SEQUENCE</scope>
    <source>
        <strain evidence="13">NBRC 102759</strain>
    </source>
</reference>
<evidence type="ECO:0000256" key="4">
    <source>
        <dbReference type="ARBA" id="ARBA00008006"/>
    </source>
</evidence>
<evidence type="ECO:0000256" key="6">
    <source>
        <dbReference type="ARBA" id="ARBA00022448"/>
    </source>
</evidence>
<gene>
    <name evidence="13" type="ORF">GpartN1_g3901.t1</name>
</gene>
<keyword evidence="12" id="KW-1015">Disulfide bond</keyword>
<keyword evidence="7" id="KW-0679">Respiratory chain</keyword>
<comment type="subcellular location">
    <subcellularLocation>
        <location evidence="3">Mitochondrion inner membrane</location>
        <topology evidence="3">Peripheral membrane protein</topology>
    </subcellularLocation>
    <subcellularLocation>
        <location evidence="2">Mitochondrion intermembrane space</location>
    </subcellularLocation>
</comment>
<dbReference type="Pfam" id="PF05676">
    <property type="entry name" value="NDUF_B7"/>
    <property type="match status" value="1"/>
</dbReference>
<dbReference type="EMBL" id="BQMJ01000030">
    <property type="protein sequence ID" value="GJQ12110.1"/>
    <property type="molecule type" value="Genomic_DNA"/>
</dbReference>
<comment type="similarity">
    <text evidence="4">Belongs to the complex I NDUFB7 subunit family.</text>
</comment>
<protein>
    <recommendedName>
        <fullName evidence="5">NADH dehydrogenase [ubiquinone] 1 beta subcomplex subunit 7</fullName>
    </recommendedName>
</protein>
<dbReference type="GO" id="GO:0005743">
    <property type="term" value="C:mitochondrial inner membrane"/>
    <property type="evidence" value="ECO:0007669"/>
    <property type="project" value="UniProtKB-SubCell"/>
</dbReference>
<proteinExistence type="inferred from homology"/>
<evidence type="ECO:0000256" key="10">
    <source>
        <dbReference type="ARBA" id="ARBA00023128"/>
    </source>
</evidence>
<dbReference type="PANTHER" id="PTHR20900:SF0">
    <property type="entry name" value="NADH DEHYDROGENASE [UBIQUINONE] 1 BETA SUBCOMPLEX SUBUNIT 7"/>
    <property type="match status" value="1"/>
</dbReference>
<dbReference type="OrthoDB" id="4908at2759"/>
<comment type="caution">
    <text evidence="13">The sequence shown here is derived from an EMBL/GenBank/DDBJ whole genome shotgun (WGS) entry which is preliminary data.</text>
</comment>
<evidence type="ECO:0000256" key="8">
    <source>
        <dbReference type="ARBA" id="ARBA00022792"/>
    </source>
</evidence>
<evidence type="ECO:0000256" key="12">
    <source>
        <dbReference type="ARBA" id="ARBA00023157"/>
    </source>
</evidence>
<dbReference type="PANTHER" id="PTHR20900">
    <property type="entry name" value="NADH:UBIQUINONE OXIDOREDUCTASE B18-LIKE SUBUNIT"/>
    <property type="match status" value="1"/>
</dbReference>
<evidence type="ECO:0000313" key="14">
    <source>
        <dbReference type="Proteomes" id="UP001061958"/>
    </source>
</evidence>
<dbReference type="InterPro" id="IPR008698">
    <property type="entry name" value="NDUB7"/>
</dbReference>
<accession>A0A9C7PX92</accession>
<keyword evidence="6" id="KW-0813">Transport</keyword>
<dbReference type="PROSITE" id="PS51808">
    <property type="entry name" value="CHCH"/>
    <property type="match status" value="1"/>
</dbReference>
<evidence type="ECO:0000256" key="3">
    <source>
        <dbReference type="ARBA" id="ARBA00004637"/>
    </source>
</evidence>
<dbReference type="GO" id="GO:0005758">
    <property type="term" value="C:mitochondrial intermembrane space"/>
    <property type="evidence" value="ECO:0007669"/>
    <property type="project" value="UniProtKB-SubCell"/>
</dbReference>